<organism evidence="3 4">
    <name type="scientific">Trichobilharzia regenti</name>
    <name type="common">Nasal bird schistosome</name>
    <dbReference type="NCBI Taxonomy" id="157069"/>
    <lineage>
        <taxon>Eukaryota</taxon>
        <taxon>Metazoa</taxon>
        <taxon>Spiralia</taxon>
        <taxon>Lophotrochozoa</taxon>
        <taxon>Platyhelminthes</taxon>
        <taxon>Trematoda</taxon>
        <taxon>Digenea</taxon>
        <taxon>Strigeidida</taxon>
        <taxon>Schistosomatoidea</taxon>
        <taxon>Schistosomatidae</taxon>
        <taxon>Trichobilharzia</taxon>
    </lineage>
</organism>
<dbReference type="Gene3D" id="1.25.40.180">
    <property type="match status" value="1"/>
</dbReference>
<reference evidence="4" key="2">
    <citation type="submission" date="2023-11" db="UniProtKB">
        <authorList>
            <consortium name="WormBaseParasite"/>
        </authorList>
    </citation>
    <scope>IDENTIFICATION</scope>
</reference>
<dbReference type="GO" id="GO:0003723">
    <property type="term" value="F:RNA binding"/>
    <property type="evidence" value="ECO:0007669"/>
    <property type="project" value="TreeGrafter"/>
</dbReference>
<dbReference type="AlphaFoldDB" id="A0AA85JLW5"/>
<dbReference type="InterPro" id="IPR016024">
    <property type="entry name" value="ARM-type_fold"/>
</dbReference>
<feature type="region of interest" description="Disordered" evidence="2">
    <location>
        <begin position="101"/>
        <end position="168"/>
    </location>
</feature>
<reference evidence="3" key="1">
    <citation type="submission" date="2022-06" db="EMBL/GenBank/DDBJ databases">
        <authorList>
            <person name="Berger JAMES D."/>
            <person name="Berger JAMES D."/>
        </authorList>
    </citation>
    <scope>NUCLEOTIDE SEQUENCE [LARGE SCALE GENOMIC DNA]</scope>
</reference>
<keyword evidence="3" id="KW-1185">Reference proteome</keyword>
<sequence>MTKSKKKVLNYSELRKQQLLEDNEKEEKIIKQLSKKLKMNRKNLSKKKKKTEKSPLWLRQCGFDYILDFEKQMNAVTTSEENDTTLCTTVGVLPEKKKNKKTLDLYGQNTSGDNDDASSSDSDDDQPMDDVLNEQDNSSELCDSVVNQEDKEEEEEEEEEEDISMDSDNESLCKSIRNSLNRLSESQMSKIITELCGLFTKYPRATVRSCIIEEACNLIECTQVNRNSKMGWLHQELAVCLTCVQLSLYSLFQSAPLIGYLIESIIFRLFPQNHGLQQQSPGVIISYSVFLAYLYRFGIISGSLILDILKAYLCDCDSGKVKAGHFITIAVGVNLRKFNLNRCQEIIHQANDQLIKCKSEKSELSYDLEGLIQRLSEKRSTEECVTRSMHLHKLMRVWTKGLSITDDMCLSVELDDLLNSASTGRWWLIGSAVNRPADIPMVKSQEEEKSKTSTNPEIAAVAEKLGLRTASRQLTFNILVSTPGGPDATASALLKACHTSANSPGVRLGAGAVTGREREMIHVVLHCVMSEMPFNRFYPRVLGGVLNCHRRFLMMIKCGFWDLLNNTNLTVEAKSNAGRALGLICLVYNFPLTVLKKYNFGDNSEGNIAFLQHTLMELCTGEYQNVLAKLMQLSAYTRLSRNCRIFMRKHFINVTDDTKVDVNTKAVIVKLVTDMREAESF</sequence>
<dbReference type="PANTHER" id="PTHR18034">
    <property type="entry name" value="CELL CYCLE CONTROL PROTEIN CWF22-RELATED"/>
    <property type="match status" value="1"/>
</dbReference>
<protein>
    <recommendedName>
        <fullName evidence="5">MI domain-containing protein</fullName>
    </recommendedName>
</protein>
<keyword evidence="1" id="KW-0175">Coiled coil</keyword>
<dbReference type="WBParaSite" id="TREG1_23820.1">
    <property type="protein sequence ID" value="TREG1_23820.1"/>
    <property type="gene ID" value="TREG1_23820"/>
</dbReference>
<evidence type="ECO:0000256" key="1">
    <source>
        <dbReference type="SAM" id="Coils"/>
    </source>
</evidence>
<dbReference type="InterPro" id="IPR050781">
    <property type="entry name" value="CWC22_splicing_factor"/>
</dbReference>
<dbReference type="SUPFAM" id="SSF48371">
    <property type="entry name" value="ARM repeat"/>
    <property type="match status" value="1"/>
</dbReference>
<feature type="coiled-coil region" evidence="1">
    <location>
        <begin position="16"/>
        <end position="54"/>
    </location>
</feature>
<evidence type="ECO:0008006" key="5">
    <source>
        <dbReference type="Google" id="ProtNLM"/>
    </source>
</evidence>
<feature type="compositionally biased region" description="Acidic residues" evidence="2">
    <location>
        <begin position="150"/>
        <end position="168"/>
    </location>
</feature>
<dbReference type="Proteomes" id="UP000050795">
    <property type="component" value="Unassembled WGS sequence"/>
</dbReference>
<dbReference type="GO" id="GO:0005730">
    <property type="term" value="C:nucleolus"/>
    <property type="evidence" value="ECO:0007669"/>
    <property type="project" value="TreeGrafter"/>
</dbReference>
<dbReference type="GO" id="GO:0042274">
    <property type="term" value="P:ribosomal small subunit biogenesis"/>
    <property type="evidence" value="ECO:0007669"/>
    <property type="project" value="TreeGrafter"/>
</dbReference>
<name>A0AA85JLW5_TRIRE</name>
<dbReference type="PANTHER" id="PTHR18034:SF4">
    <property type="entry name" value="NUCLEOLAR MIF4G DOMAIN-CONTAINING PROTEIN 1"/>
    <property type="match status" value="1"/>
</dbReference>
<proteinExistence type="predicted"/>
<feature type="compositionally biased region" description="Polar residues" evidence="2">
    <location>
        <begin position="134"/>
        <end position="147"/>
    </location>
</feature>
<evidence type="ECO:0000313" key="3">
    <source>
        <dbReference type="Proteomes" id="UP000050795"/>
    </source>
</evidence>
<evidence type="ECO:0000313" key="4">
    <source>
        <dbReference type="WBParaSite" id="TREG1_23820.1"/>
    </source>
</evidence>
<evidence type="ECO:0000256" key="2">
    <source>
        <dbReference type="SAM" id="MobiDB-lite"/>
    </source>
</evidence>
<feature type="compositionally biased region" description="Acidic residues" evidence="2">
    <location>
        <begin position="113"/>
        <end position="133"/>
    </location>
</feature>
<accession>A0AA85JLW5</accession>